<evidence type="ECO:0000259" key="5">
    <source>
        <dbReference type="Pfam" id="PF07859"/>
    </source>
</evidence>
<dbReference type="SUPFAM" id="SSF53474">
    <property type="entry name" value="alpha/beta-Hydrolases"/>
    <property type="match status" value="1"/>
</dbReference>
<evidence type="ECO:0000256" key="3">
    <source>
        <dbReference type="PROSITE-ProRule" id="PRU10038"/>
    </source>
</evidence>
<dbReference type="EMBL" id="JBANRG010000002">
    <property type="protein sequence ID" value="KAK7470453.1"/>
    <property type="molecule type" value="Genomic_DNA"/>
</dbReference>
<reference evidence="6 7" key="1">
    <citation type="submission" date="2024-01" db="EMBL/GenBank/DDBJ databases">
        <title>A draft genome for the cacao thread blight pathogen Marasmiellus scandens.</title>
        <authorList>
            <person name="Baruah I.K."/>
            <person name="Leung J."/>
            <person name="Bukari Y."/>
            <person name="Amoako-Attah I."/>
            <person name="Meinhardt L.W."/>
            <person name="Bailey B.A."/>
            <person name="Cohen S.P."/>
        </authorList>
    </citation>
    <scope>NUCLEOTIDE SEQUENCE [LARGE SCALE GENOMIC DNA]</scope>
    <source>
        <strain evidence="6 7">GH-19</strain>
    </source>
</reference>
<feature type="region of interest" description="Disordered" evidence="4">
    <location>
        <begin position="301"/>
        <end position="393"/>
    </location>
</feature>
<dbReference type="InterPro" id="IPR050300">
    <property type="entry name" value="GDXG_lipolytic_enzyme"/>
</dbReference>
<dbReference type="InterPro" id="IPR029058">
    <property type="entry name" value="AB_hydrolase_fold"/>
</dbReference>
<dbReference type="InterPro" id="IPR002168">
    <property type="entry name" value="Lipase_GDXG_HIS_AS"/>
</dbReference>
<evidence type="ECO:0000256" key="1">
    <source>
        <dbReference type="ARBA" id="ARBA00010515"/>
    </source>
</evidence>
<proteinExistence type="inferred from homology"/>
<feature type="domain" description="Alpha/beta hydrolase fold-3" evidence="5">
    <location>
        <begin position="169"/>
        <end position="290"/>
    </location>
</feature>
<gene>
    <name evidence="6" type="ORF">VKT23_001878</name>
</gene>
<feature type="region of interest" description="Disordered" evidence="4">
    <location>
        <begin position="714"/>
        <end position="764"/>
    </location>
</feature>
<evidence type="ECO:0000256" key="2">
    <source>
        <dbReference type="ARBA" id="ARBA00022801"/>
    </source>
</evidence>
<dbReference type="Gene3D" id="3.40.50.1820">
    <property type="entry name" value="alpha/beta hydrolase"/>
    <property type="match status" value="2"/>
</dbReference>
<feature type="active site" evidence="3">
    <location>
        <position position="250"/>
    </location>
</feature>
<feature type="compositionally biased region" description="Polar residues" evidence="4">
    <location>
        <begin position="370"/>
        <end position="379"/>
    </location>
</feature>
<comment type="caution">
    <text evidence="6">The sequence shown here is derived from an EMBL/GenBank/DDBJ whole genome shotgun (WGS) entry which is preliminary data.</text>
</comment>
<evidence type="ECO:0000256" key="4">
    <source>
        <dbReference type="SAM" id="MobiDB-lite"/>
    </source>
</evidence>
<dbReference type="Pfam" id="PF07859">
    <property type="entry name" value="Abhydrolase_3"/>
    <property type="match status" value="1"/>
</dbReference>
<organism evidence="6 7">
    <name type="scientific">Marasmiellus scandens</name>
    <dbReference type="NCBI Taxonomy" id="2682957"/>
    <lineage>
        <taxon>Eukaryota</taxon>
        <taxon>Fungi</taxon>
        <taxon>Dikarya</taxon>
        <taxon>Basidiomycota</taxon>
        <taxon>Agaricomycotina</taxon>
        <taxon>Agaricomycetes</taxon>
        <taxon>Agaricomycetidae</taxon>
        <taxon>Agaricales</taxon>
        <taxon>Marasmiineae</taxon>
        <taxon>Omphalotaceae</taxon>
        <taxon>Marasmiellus</taxon>
    </lineage>
</organism>
<accession>A0ABR1K0P9</accession>
<feature type="compositionally biased region" description="Basic and acidic residues" evidence="4">
    <location>
        <begin position="336"/>
        <end position="368"/>
    </location>
</feature>
<comment type="similarity">
    <text evidence="1">Belongs to the 'GDXG' lipolytic enzyme family.</text>
</comment>
<feature type="region of interest" description="Disordered" evidence="4">
    <location>
        <begin position="802"/>
        <end position="824"/>
    </location>
</feature>
<feature type="region of interest" description="Disordered" evidence="4">
    <location>
        <begin position="532"/>
        <end position="574"/>
    </location>
</feature>
<evidence type="ECO:0000313" key="6">
    <source>
        <dbReference type="EMBL" id="KAK7470453.1"/>
    </source>
</evidence>
<keyword evidence="2" id="KW-0378">Hydrolase</keyword>
<feature type="compositionally biased region" description="Basic and acidic residues" evidence="4">
    <location>
        <begin position="715"/>
        <end position="730"/>
    </location>
</feature>
<dbReference type="Proteomes" id="UP001498398">
    <property type="component" value="Unassembled WGS sequence"/>
</dbReference>
<evidence type="ECO:0000313" key="7">
    <source>
        <dbReference type="Proteomes" id="UP001498398"/>
    </source>
</evidence>
<dbReference type="PANTHER" id="PTHR48081:SF5">
    <property type="entry name" value="ALPHA_BETA HYDROLASE FOLD-3 DOMAIN-CONTAINING PROTEIN"/>
    <property type="match status" value="1"/>
</dbReference>
<keyword evidence="7" id="KW-1185">Reference proteome</keyword>
<protein>
    <recommendedName>
        <fullName evidence="5">Alpha/beta hydrolase fold-3 domain-containing protein</fullName>
    </recommendedName>
</protein>
<sequence length="875" mass="98128">MPVSTFSAAVHITPVVIRTFFSHGKRKAIKYKEGIEEEDIRDDIFFDEAFNIIRAFMELGVRNTVESLQAFTNTHVPAPYWAAVSPVRIPLSTCNAAADTLIDWFGPEDLKHIVGGERWWQVRGLDGIDAEWITQKEYLNHDDPIPEDKRKLSKEEKDILRMEKLETVMLYVHGGGYLFGSVNTHRYQIIRFARKIKGRAFALNYRKAPQYPWPCPLHDVIAAYLYLIDPPPTALHKPVNPSKIVLAGDSAGGSLCLTALTVLRDMGLPLPSGAVLISPWVDMTHSFPSVMKNTPTDIIPPHGFLAKPSPSWPVDPIPPKEGRVGPTTTDPPPKPGHADTLKPSESRIEQDARGEADEHRLHSQEEMLHTGQNGNSSRTVAADEDIDQWEPKPPKVLMEDPEAVPLELHSQIQLYATNEQLTHPLVSPILQGSLGNLPPLYIIAGDGEVLRDEIMYLAHRAAFPQDYPTRSGVLRDSRRQKENAEKFTTPTKVHFQVFDGMCHVLTVFTFTESAKYAYRSIAEFVKHVTNDPTAEQPFPDVHRDPSRASTYDIDQQYPKKSKKKGIPAQNQKAPENQAVENVEHNGTMSKISDVVMFTASVEELAAAATSTAEERVVVGKAKDDAPFIMLRDRVDIHGRIRPMEPREEIPALQVKPNEVGVIKEAPCMRWCKGQEEWDKRFIKKAKRVVKERAKIEAKAQRLLDNARKQGLLLVREGDDRQHPRFRDASDAKSTSANPVDGTIQEDRRWGPLDLDDENPPSSAIANRRDTLEALALLKKSIYHAAPITHATVPKLKPSDAVRAAFDPHDDPTRPPKQSVSEQQRKTHIMPIHGVRIWNVLVSYFMKEKAKQAAAYVRGAGERAGVVEEQKATASR</sequence>
<dbReference type="PANTHER" id="PTHR48081">
    <property type="entry name" value="AB HYDROLASE SUPERFAMILY PROTEIN C4A8.06C"/>
    <property type="match status" value="1"/>
</dbReference>
<dbReference type="PROSITE" id="PS01173">
    <property type="entry name" value="LIPASE_GDXG_HIS"/>
    <property type="match status" value="1"/>
</dbReference>
<dbReference type="InterPro" id="IPR033140">
    <property type="entry name" value="Lipase_GDXG_put_SER_AS"/>
</dbReference>
<dbReference type="InterPro" id="IPR013094">
    <property type="entry name" value="AB_hydrolase_3"/>
</dbReference>
<dbReference type="PROSITE" id="PS01174">
    <property type="entry name" value="LIPASE_GDXG_SER"/>
    <property type="match status" value="1"/>
</dbReference>
<name>A0ABR1K0P9_9AGAR</name>